<feature type="binding site" description="axial binding residue" evidence="1">
    <location>
        <position position="485"/>
    </location>
    <ligand>
        <name>heme</name>
        <dbReference type="ChEBI" id="CHEBI:30413"/>
    </ligand>
    <ligandPart>
        <name>Fe</name>
        <dbReference type="ChEBI" id="CHEBI:18248"/>
    </ligandPart>
</feature>
<dbReference type="SUPFAM" id="SSF48264">
    <property type="entry name" value="Cytochrome P450"/>
    <property type="match status" value="2"/>
</dbReference>
<gene>
    <name evidence="4" type="ORF">PBRASI_LOCUS8756</name>
</gene>
<dbReference type="Pfam" id="PF00067">
    <property type="entry name" value="p450"/>
    <property type="match status" value="2"/>
</dbReference>
<feature type="coiled-coil region" evidence="2">
    <location>
        <begin position="268"/>
        <end position="295"/>
    </location>
</feature>
<dbReference type="Gene3D" id="1.10.630.10">
    <property type="entry name" value="Cytochrome P450"/>
    <property type="match status" value="2"/>
</dbReference>
<keyword evidence="1" id="KW-0408">Iron</keyword>
<name>A0A9N9D473_9GLOM</name>
<dbReference type="OrthoDB" id="3934656at2759"/>
<dbReference type="PRINTS" id="PR00463">
    <property type="entry name" value="EP450I"/>
</dbReference>
<sequence>MSFYTQLTALVPTILSYLPHVLLTIILLYVINFYISYINRENPLPGPIPLPIIGNIHRMADAYTFANAMHEQYGDIFEFYIGSRRLIMLNRVDLGENNILRQSIKSNNYFLRDASLSQGWEELGWTNRGVLGNRSITGWLFNKKLLSHCLNSTKYFKESVNGIQQIFSEAEEYWKDLGDSKPLEFTEWIHCLIVDTQIKLITGQTTYSLSSYYNSLLPPHLKKSLSHQSLEDYSKFISHLLAWPPTGLFFYFIPPFIRHYVPGVRHIAEWLKRRLKWLENEVAKIVREKKKTIENMDNDEALEVNLLTMLLTINTERDNNKFKMDNIERPFSEEEIVELLIEVFVAAVDTTTSTLCFLFYCVCKHPEVKSRLVAEIDAALSSQDNNLFYDSLTTLFPYTNAVMKESARMMTVVPLSAQVALEDDEFAGYKWSAGTAVAVNYGVIHRHKAYWKDPEIFRPERFLDENRDELEPKAFMPFGGTVKSCPGKLVAERMVKTLVILLFSKFEVELCEPDKEITSIATIIKQASTPKQLITTMSLYTQLTALVPIIFSHLPHILLTVILLYVTNFYVSYVYRENPLPGPIPLPIIGNLYHMSDMYKFLVAMHKQHGDAFEFYVGNKRIVMLNRADLAENNVLRQSIKSNYFVRVTSASQGWQELGLTEKGLFSNTKLKNWAFNRRFLSHCLTSAKYMKEIFDVAHNRFLEAEEYWKELGDNTPLEFTKWMHCMTVDTKIKIITGEQTYALPTYANSLLPPHLQKPLPQSSIQSYSEFVSHLLYRSSIGRFFYTTPPFFRHYVPGFKQIAARMKAKVAWLNEEVKKIVRNKKQLIESMDDKQELKIDLLSLMLTTNTERDTNRIKASEFEEPLNEDEIVQILIEVFSGGIGTITNALCSTVYYICKHPAVKSRLISEIDATLSADDGILSYDSLTTLFPYANAVMKEAARIFAVVPLLIQIASEDDEVAGYKWRAGTAIGVNIGVIHKHKAHWKDPETFRPERFLDECGDEIKPRTFLPFGGTMRVCPGRVVAEKLMKTFIILLFSKFEVELCEPDKELEYAFTIANTCKELNVYLKARNTEQKV</sequence>
<evidence type="ECO:0000256" key="2">
    <source>
        <dbReference type="SAM" id="Coils"/>
    </source>
</evidence>
<comment type="caution">
    <text evidence="4">The sequence shown here is derived from an EMBL/GenBank/DDBJ whole genome shotgun (WGS) entry which is preliminary data.</text>
</comment>
<dbReference type="InterPro" id="IPR002401">
    <property type="entry name" value="Cyt_P450_E_grp-I"/>
</dbReference>
<dbReference type="EMBL" id="CAJVPI010001648">
    <property type="protein sequence ID" value="CAG8621867.1"/>
    <property type="molecule type" value="Genomic_DNA"/>
</dbReference>
<dbReference type="PANTHER" id="PTHR24301:SF2">
    <property type="entry name" value="THROMBOXANE-A SYNTHASE"/>
    <property type="match status" value="1"/>
</dbReference>
<comment type="cofactor">
    <cofactor evidence="1">
        <name>heme</name>
        <dbReference type="ChEBI" id="CHEBI:30413"/>
    </cofactor>
</comment>
<evidence type="ECO:0000313" key="4">
    <source>
        <dbReference type="EMBL" id="CAG8621867.1"/>
    </source>
</evidence>
<keyword evidence="1" id="KW-0349">Heme</keyword>
<keyword evidence="2" id="KW-0175">Coiled coil</keyword>
<dbReference type="Proteomes" id="UP000789739">
    <property type="component" value="Unassembled WGS sequence"/>
</dbReference>
<keyword evidence="3" id="KW-0812">Transmembrane</keyword>
<protein>
    <submittedName>
        <fullName evidence="4">4305_t:CDS:1</fullName>
    </submittedName>
</protein>
<keyword evidence="1" id="KW-0479">Metal-binding</keyword>
<accession>A0A9N9D473</accession>
<evidence type="ECO:0000313" key="5">
    <source>
        <dbReference type="Proteomes" id="UP000789739"/>
    </source>
</evidence>
<proteinExistence type="predicted"/>
<dbReference type="PANTHER" id="PTHR24301">
    <property type="entry name" value="THROMBOXANE-A SYNTHASE"/>
    <property type="match status" value="1"/>
</dbReference>
<keyword evidence="3" id="KW-0472">Membrane</keyword>
<keyword evidence="3" id="KW-1133">Transmembrane helix</keyword>
<dbReference type="InterPro" id="IPR001128">
    <property type="entry name" value="Cyt_P450"/>
</dbReference>
<reference evidence="4" key="1">
    <citation type="submission" date="2021-06" db="EMBL/GenBank/DDBJ databases">
        <authorList>
            <person name="Kallberg Y."/>
            <person name="Tangrot J."/>
            <person name="Rosling A."/>
        </authorList>
    </citation>
    <scope>NUCLEOTIDE SEQUENCE</scope>
    <source>
        <strain evidence="4">BR232B</strain>
    </source>
</reference>
<dbReference type="GO" id="GO:0005506">
    <property type="term" value="F:iron ion binding"/>
    <property type="evidence" value="ECO:0007669"/>
    <property type="project" value="InterPro"/>
</dbReference>
<evidence type="ECO:0000256" key="3">
    <source>
        <dbReference type="SAM" id="Phobius"/>
    </source>
</evidence>
<dbReference type="AlphaFoldDB" id="A0A9N9D473"/>
<feature type="transmembrane region" description="Helical" evidence="3">
    <location>
        <begin position="14"/>
        <end position="35"/>
    </location>
</feature>
<dbReference type="CDD" id="cd00302">
    <property type="entry name" value="cytochrome_P450"/>
    <property type="match status" value="2"/>
</dbReference>
<keyword evidence="5" id="KW-1185">Reference proteome</keyword>
<dbReference type="GO" id="GO:0016705">
    <property type="term" value="F:oxidoreductase activity, acting on paired donors, with incorporation or reduction of molecular oxygen"/>
    <property type="evidence" value="ECO:0007669"/>
    <property type="project" value="InterPro"/>
</dbReference>
<dbReference type="GO" id="GO:0004497">
    <property type="term" value="F:monooxygenase activity"/>
    <property type="evidence" value="ECO:0007669"/>
    <property type="project" value="InterPro"/>
</dbReference>
<dbReference type="GO" id="GO:0020037">
    <property type="term" value="F:heme binding"/>
    <property type="evidence" value="ECO:0007669"/>
    <property type="project" value="InterPro"/>
</dbReference>
<evidence type="ECO:0000256" key="1">
    <source>
        <dbReference type="PIRSR" id="PIRSR602401-1"/>
    </source>
</evidence>
<organism evidence="4 5">
    <name type="scientific">Paraglomus brasilianum</name>
    <dbReference type="NCBI Taxonomy" id="144538"/>
    <lineage>
        <taxon>Eukaryota</taxon>
        <taxon>Fungi</taxon>
        <taxon>Fungi incertae sedis</taxon>
        <taxon>Mucoromycota</taxon>
        <taxon>Glomeromycotina</taxon>
        <taxon>Glomeromycetes</taxon>
        <taxon>Paraglomerales</taxon>
        <taxon>Paraglomeraceae</taxon>
        <taxon>Paraglomus</taxon>
    </lineage>
</organism>
<dbReference type="InterPro" id="IPR036396">
    <property type="entry name" value="Cyt_P450_sf"/>
</dbReference>